<accession>A0A5B7HH65</accession>
<evidence type="ECO:0000313" key="2">
    <source>
        <dbReference type="Proteomes" id="UP000324222"/>
    </source>
</evidence>
<name>A0A5B7HH65_PORTR</name>
<proteinExistence type="predicted"/>
<organism evidence="1 2">
    <name type="scientific">Portunus trituberculatus</name>
    <name type="common">Swimming crab</name>
    <name type="synonym">Neptunus trituberculatus</name>
    <dbReference type="NCBI Taxonomy" id="210409"/>
    <lineage>
        <taxon>Eukaryota</taxon>
        <taxon>Metazoa</taxon>
        <taxon>Ecdysozoa</taxon>
        <taxon>Arthropoda</taxon>
        <taxon>Crustacea</taxon>
        <taxon>Multicrustacea</taxon>
        <taxon>Malacostraca</taxon>
        <taxon>Eumalacostraca</taxon>
        <taxon>Eucarida</taxon>
        <taxon>Decapoda</taxon>
        <taxon>Pleocyemata</taxon>
        <taxon>Brachyura</taxon>
        <taxon>Eubrachyura</taxon>
        <taxon>Portunoidea</taxon>
        <taxon>Portunidae</taxon>
        <taxon>Portuninae</taxon>
        <taxon>Portunus</taxon>
    </lineage>
</organism>
<keyword evidence="2" id="KW-1185">Reference proteome</keyword>
<comment type="caution">
    <text evidence="1">The sequence shown here is derived from an EMBL/GenBank/DDBJ whole genome shotgun (WGS) entry which is preliminary data.</text>
</comment>
<gene>
    <name evidence="1" type="ORF">E2C01_062131</name>
</gene>
<reference evidence="1 2" key="1">
    <citation type="submission" date="2019-05" db="EMBL/GenBank/DDBJ databases">
        <title>Another draft genome of Portunus trituberculatus and its Hox gene families provides insights of decapod evolution.</title>
        <authorList>
            <person name="Jeong J.-H."/>
            <person name="Song I."/>
            <person name="Kim S."/>
            <person name="Choi T."/>
            <person name="Kim D."/>
            <person name="Ryu S."/>
            <person name="Kim W."/>
        </authorList>
    </citation>
    <scope>NUCLEOTIDE SEQUENCE [LARGE SCALE GENOMIC DNA]</scope>
    <source>
        <tissue evidence="1">Muscle</tissue>
    </source>
</reference>
<sequence>MDRDDEWRASETNVGIKMVKALVIYLAGTDRNSDYSIYKKWCGQVGCVVCFPPLARLTDSPPSVPDWLAQSGVRSVRACDEGSVAQLYPAGRWFDVHVVRGATIWLFIF</sequence>
<dbReference type="EMBL" id="VSRR010027009">
    <property type="protein sequence ID" value="MPC67944.1"/>
    <property type="molecule type" value="Genomic_DNA"/>
</dbReference>
<protein>
    <submittedName>
        <fullName evidence="1">Uncharacterized protein</fullName>
    </submittedName>
</protein>
<dbReference type="AlphaFoldDB" id="A0A5B7HH65"/>
<evidence type="ECO:0000313" key="1">
    <source>
        <dbReference type="EMBL" id="MPC67944.1"/>
    </source>
</evidence>
<dbReference type="Proteomes" id="UP000324222">
    <property type="component" value="Unassembled WGS sequence"/>
</dbReference>